<name>A0AA91PXH4_CLALS</name>
<protein>
    <submittedName>
        <fullName evidence="2">Uncharacterized protein</fullName>
    </submittedName>
</protein>
<accession>A0AA91PXH4</accession>
<sequence>MDISTSALTYAHKQLSELVQKIVSANGKPDLLSLSSEAATLAQLVARLLSTGVQPITRDILEPVASLVTLCPQSQPLREAFCKLVAIHYFLPELTTHLYSILHGPCGFSVPDWWPAVSNQDNQNASLWTTLITIDHQTAADAWLVCDVLHVAVRILNIFETLHKTEEALDKGLKDLLHIICSGNANRQLTTLLLFHDERVSEIIRDTSSGKSQDSAAMHAKMLLDVVLSTPSITIIGEAVFTLPGAGIFGRSFTSPQKKAFQIAINSPFQLVIDILNQGPKFRLSICPILRACCFIAMHEIAFGYTSRRELYSNFNTHSQTSSLVSVLTDFAFTLSRNLLYSSKDGNSVLKYFEGLFTHWDYPPFPKPNYFFAEFGEKLTTPIEEIEELKDVNDGLLLSLITIEKNLGHELEALKSDSSSKAILEKIIVCKVEHLLGSLVAALISSFKLNFGAQDREVKYSLAISLIKILLSAVDNKSLIWITLFNFTNDACYADIHLVVIFEKLFEKLVIEVDSKMGKKMFDSGASQFFQTFNDGVREYPNMVQGLNFEYPESQIVSVNEREISAVYEKKHALKGNLQIGTGNTKSSGPAYFPNSLNSSRQQSVHVDKFGK</sequence>
<dbReference type="EMBL" id="LYUB02000013">
    <property type="protein sequence ID" value="OVF07403.1"/>
    <property type="molecule type" value="Genomic_DNA"/>
</dbReference>
<organism evidence="2 3">
    <name type="scientific">Clavispora lusitaniae</name>
    <name type="common">Candida lusitaniae</name>
    <dbReference type="NCBI Taxonomy" id="36911"/>
    <lineage>
        <taxon>Eukaryota</taxon>
        <taxon>Fungi</taxon>
        <taxon>Dikarya</taxon>
        <taxon>Ascomycota</taxon>
        <taxon>Saccharomycotina</taxon>
        <taxon>Pichiomycetes</taxon>
        <taxon>Metschnikowiaceae</taxon>
        <taxon>Clavispora</taxon>
    </lineage>
</organism>
<evidence type="ECO:0000313" key="3">
    <source>
        <dbReference type="Proteomes" id="UP000195602"/>
    </source>
</evidence>
<proteinExistence type="predicted"/>
<dbReference type="Proteomes" id="UP000195602">
    <property type="component" value="Unassembled WGS sequence"/>
</dbReference>
<dbReference type="AlphaFoldDB" id="A0AA91PXH4"/>
<evidence type="ECO:0000313" key="2">
    <source>
        <dbReference type="EMBL" id="OVF07403.1"/>
    </source>
</evidence>
<comment type="caution">
    <text evidence="2">The sequence shown here is derived from an EMBL/GenBank/DDBJ whole genome shotgun (WGS) entry which is preliminary data.</text>
</comment>
<gene>
    <name evidence="2" type="ORF">A9F13_13g01056</name>
</gene>
<dbReference type="KEGG" id="clus:A9F13_13g01056"/>
<feature type="compositionally biased region" description="Polar residues" evidence="1">
    <location>
        <begin position="595"/>
        <end position="605"/>
    </location>
</feature>
<reference evidence="2 3" key="1">
    <citation type="submission" date="2017-04" db="EMBL/GenBank/DDBJ databases">
        <title>Draft genome of the yeast Clavispora lusitaniae type strain CBS 6936.</title>
        <authorList>
            <person name="Durrens P."/>
            <person name="Klopp C."/>
            <person name="Biteau N."/>
            <person name="Fitton-Ouhabi V."/>
            <person name="Dementhon K."/>
            <person name="Accoceberry I."/>
            <person name="Sherman D.J."/>
            <person name="Noel T."/>
        </authorList>
    </citation>
    <scope>NUCLEOTIDE SEQUENCE [LARGE SCALE GENOMIC DNA]</scope>
    <source>
        <strain evidence="2 3">CBS 6936</strain>
    </source>
</reference>
<evidence type="ECO:0000256" key="1">
    <source>
        <dbReference type="SAM" id="MobiDB-lite"/>
    </source>
</evidence>
<feature type="region of interest" description="Disordered" evidence="1">
    <location>
        <begin position="591"/>
        <end position="612"/>
    </location>
</feature>